<keyword evidence="1" id="KW-0472">Membrane</keyword>
<gene>
    <name evidence="2" type="ORF">WICPIJ_008424</name>
</gene>
<keyword evidence="1" id="KW-1133">Transmembrane helix</keyword>
<accession>A0A9P8THR3</accession>
<keyword evidence="1" id="KW-0812">Transmembrane</keyword>
<dbReference type="EMBL" id="JAEUBG010004803">
    <property type="protein sequence ID" value="KAH3680043.1"/>
    <property type="molecule type" value="Genomic_DNA"/>
</dbReference>
<dbReference type="AlphaFoldDB" id="A0A9P8THR3"/>
<evidence type="ECO:0000313" key="2">
    <source>
        <dbReference type="EMBL" id="KAH3680043.1"/>
    </source>
</evidence>
<dbReference type="Proteomes" id="UP000774326">
    <property type="component" value="Unassembled WGS sequence"/>
</dbReference>
<proteinExistence type="predicted"/>
<feature type="transmembrane region" description="Helical" evidence="1">
    <location>
        <begin position="72"/>
        <end position="92"/>
    </location>
</feature>
<evidence type="ECO:0000256" key="1">
    <source>
        <dbReference type="SAM" id="Phobius"/>
    </source>
</evidence>
<protein>
    <submittedName>
        <fullName evidence="2">Uncharacterized protein</fullName>
    </submittedName>
</protein>
<name>A0A9P8THR3_WICPI</name>
<reference evidence="2" key="1">
    <citation type="journal article" date="2021" name="Open Biol.">
        <title>Shared evolutionary footprints suggest mitochondrial oxidative damage underlies multiple complex I losses in fungi.</title>
        <authorList>
            <person name="Schikora-Tamarit M.A."/>
            <person name="Marcet-Houben M."/>
            <person name="Nosek J."/>
            <person name="Gabaldon T."/>
        </authorList>
    </citation>
    <scope>NUCLEOTIDE SEQUENCE</scope>
    <source>
        <strain evidence="2">CBS2887</strain>
    </source>
</reference>
<comment type="caution">
    <text evidence="2">The sequence shown here is derived from an EMBL/GenBank/DDBJ whole genome shotgun (WGS) entry which is preliminary data.</text>
</comment>
<evidence type="ECO:0000313" key="3">
    <source>
        <dbReference type="Proteomes" id="UP000774326"/>
    </source>
</evidence>
<sequence>MSNATVLRCGMMGNVSEGMSFESIYNCGLIEGIQYPGLHTDIATNDSYIIAINGTNVTYPDRSKSGASTAGSIKNLTFGNVLVLVLCLAAVFI</sequence>
<keyword evidence="3" id="KW-1185">Reference proteome</keyword>
<reference evidence="2" key="2">
    <citation type="submission" date="2021-01" db="EMBL/GenBank/DDBJ databases">
        <authorList>
            <person name="Schikora-Tamarit M.A."/>
        </authorList>
    </citation>
    <scope>NUCLEOTIDE SEQUENCE</scope>
    <source>
        <strain evidence="2">CBS2887</strain>
    </source>
</reference>
<organism evidence="2 3">
    <name type="scientific">Wickerhamomyces pijperi</name>
    <name type="common">Yeast</name>
    <name type="synonym">Pichia pijperi</name>
    <dbReference type="NCBI Taxonomy" id="599730"/>
    <lineage>
        <taxon>Eukaryota</taxon>
        <taxon>Fungi</taxon>
        <taxon>Dikarya</taxon>
        <taxon>Ascomycota</taxon>
        <taxon>Saccharomycotina</taxon>
        <taxon>Saccharomycetes</taxon>
        <taxon>Phaffomycetales</taxon>
        <taxon>Wickerhamomycetaceae</taxon>
        <taxon>Wickerhamomyces</taxon>
    </lineage>
</organism>